<dbReference type="SUPFAM" id="SSF52540">
    <property type="entry name" value="P-loop containing nucleoside triphosphate hydrolases"/>
    <property type="match status" value="1"/>
</dbReference>
<dbReference type="EMBL" id="BMFG01000003">
    <property type="protein sequence ID" value="GGD21821.1"/>
    <property type="molecule type" value="Genomic_DNA"/>
</dbReference>
<evidence type="ECO:0000259" key="1">
    <source>
        <dbReference type="SMART" id="SM00382"/>
    </source>
</evidence>
<dbReference type="RefSeq" id="WP_229734098.1">
    <property type="nucleotide sequence ID" value="NZ_BMFG01000003.1"/>
</dbReference>
<reference evidence="2" key="2">
    <citation type="submission" date="2020-09" db="EMBL/GenBank/DDBJ databases">
        <authorList>
            <person name="Sun Q."/>
            <person name="Zhou Y."/>
        </authorList>
    </citation>
    <scope>NUCLEOTIDE SEQUENCE</scope>
    <source>
        <strain evidence="2">CGMCC 1.12506</strain>
    </source>
</reference>
<dbReference type="PANTHER" id="PTHR43566:SF1">
    <property type="entry name" value="AAA+ ATPASE DOMAIN-CONTAINING PROTEIN"/>
    <property type="match status" value="1"/>
</dbReference>
<dbReference type="InterPro" id="IPR025420">
    <property type="entry name" value="DUF4143"/>
</dbReference>
<dbReference type="SMART" id="SM00382">
    <property type="entry name" value="AAA"/>
    <property type="match status" value="1"/>
</dbReference>
<sequence>MFVIKKEAMSIERELFETVQKGLFKHKVILLFGARQTGKTTLLKKLIGTEESVLWLNGDESDVRMMLQNQSSISLKALIGNHKTVIIDEAQRIDDIGLTIKLVHDNYPEIKIIATGSSAFELRNKTNEPLTGRKLEYKLFPFSTKELINQYGVLNENRLLQHRLIYGYYPDIVNNQGDEIDLLKNLADSYLFKDILMLDGIKKPEKLVKLLQALALQVGSQVSYNEIAGLVGLDSKTIERYIDLLEQSFVIFKLNSFSRNLRNELKFSRKIYFYDNGIRNAMITNFSPIAIRQDVGALWENYLIAERMKRNVYDKNYCNTYFWRTKAQQEIDYLEEKNGNLFAYEFKWNSKKNHKTTKTFTSNYPDAETHVITPENYLDFVL</sequence>
<dbReference type="AlphaFoldDB" id="A0A916XYI2"/>
<dbReference type="InterPro" id="IPR027417">
    <property type="entry name" value="P-loop_NTPase"/>
</dbReference>
<dbReference type="Pfam" id="PF13173">
    <property type="entry name" value="AAA_14"/>
    <property type="match status" value="1"/>
</dbReference>
<feature type="domain" description="AAA+ ATPase" evidence="1">
    <location>
        <begin position="25"/>
        <end position="141"/>
    </location>
</feature>
<gene>
    <name evidence="2" type="ORF">GCM10011343_10250</name>
</gene>
<reference evidence="2" key="1">
    <citation type="journal article" date="2014" name="Int. J. Syst. Evol. Microbiol.">
        <title>Complete genome sequence of Corynebacterium casei LMG S-19264T (=DSM 44701T), isolated from a smear-ripened cheese.</title>
        <authorList>
            <consortium name="US DOE Joint Genome Institute (JGI-PGF)"/>
            <person name="Walter F."/>
            <person name="Albersmeier A."/>
            <person name="Kalinowski J."/>
            <person name="Ruckert C."/>
        </authorList>
    </citation>
    <scope>NUCLEOTIDE SEQUENCE</scope>
    <source>
        <strain evidence="2">CGMCC 1.12506</strain>
    </source>
</reference>
<dbReference type="Pfam" id="PF13635">
    <property type="entry name" value="DUF4143"/>
    <property type="match status" value="1"/>
</dbReference>
<dbReference type="InterPro" id="IPR003593">
    <property type="entry name" value="AAA+_ATPase"/>
</dbReference>
<comment type="caution">
    <text evidence="2">The sequence shown here is derived from an EMBL/GenBank/DDBJ whole genome shotgun (WGS) entry which is preliminary data.</text>
</comment>
<dbReference type="Proteomes" id="UP000625735">
    <property type="component" value="Unassembled WGS sequence"/>
</dbReference>
<evidence type="ECO:0000313" key="2">
    <source>
        <dbReference type="EMBL" id="GGD21821.1"/>
    </source>
</evidence>
<dbReference type="InterPro" id="IPR041682">
    <property type="entry name" value="AAA_14"/>
</dbReference>
<evidence type="ECO:0000313" key="3">
    <source>
        <dbReference type="Proteomes" id="UP000625735"/>
    </source>
</evidence>
<dbReference type="Gene3D" id="3.40.50.300">
    <property type="entry name" value="P-loop containing nucleotide triphosphate hydrolases"/>
    <property type="match status" value="1"/>
</dbReference>
<keyword evidence="3" id="KW-1185">Reference proteome</keyword>
<accession>A0A916XYI2</accession>
<dbReference type="PANTHER" id="PTHR43566">
    <property type="entry name" value="CONSERVED PROTEIN"/>
    <property type="match status" value="1"/>
</dbReference>
<protein>
    <submittedName>
        <fullName evidence="2">ATPase</fullName>
    </submittedName>
</protein>
<organism evidence="2 3">
    <name type="scientific">Flavobacterium orientale</name>
    <dbReference type="NCBI Taxonomy" id="1756020"/>
    <lineage>
        <taxon>Bacteria</taxon>
        <taxon>Pseudomonadati</taxon>
        <taxon>Bacteroidota</taxon>
        <taxon>Flavobacteriia</taxon>
        <taxon>Flavobacteriales</taxon>
        <taxon>Flavobacteriaceae</taxon>
        <taxon>Flavobacterium</taxon>
    </lineage>
</organism>
<name>A0A916XYI2_9FLAO</name>
<proteinExistence type="predicted"/>